<proteinExistence type="predicted"/>
<feature type="compositionally biased region" description="Basic and acidic residues" evidence="1">
    <location>
        <begin position="108"/>
        <end position="130"/>
    </location>
</feature>
<gene>
    <name evidence="2" type="ORF">RRG08_037854</name>
</gene>
<evidence type="ECO:0000313" key="2">
    <source>
        <dbReference type="EMBL" id="KAK3770661.1"/>
    </source>
</evidence>
<evidence type="ECO:0000256" key="1">
    <source>
        <dbReference type="SAM" id="MobiDB-lite"/>
    </source>
</evidence>
<dbReference type="EMBL" id="JAWDGP010003792">
    <property type="protein sequence ID" value="KAK3770661.1"/>
    <property type="molecule type" value="Genomic_DNA"/>
</dbReference>
<name>A0AAE0ZKN5_9GAST</name>
<keyword evidence="3" id="KW-1185">Reference proteome</keyword>
<feature type="region of interest" description="Disordered" evidence="1">
    <location>
        <begin position="91"/>
        <end position="130"/>
    </location>
</feature>
<dbReference type="AlphaFoldDB" id="A0AAE0ZKN5"/>
<reference evidence="2" key="1">
    <citation type="journal article" date="2023" name="G3 (Bethesda)">
        <title>A reference genome for the long-term kleptoplast-retaining sea slug Elysia crispata morphotype clarki.</title>
        <authorList>
            <person name="Eastman K.E."/>
            <person name="Pendleton A.L."/>
            <person name="Shaikh M.A."/>
            <person name="Suttiyut T."/>
            <person name="Ogas R."/>
            <person name="Tomko P."/>
            <person name="Gavelis G."/>
            <person name="Widhalm J.R."/>
            <person name="Wisecaver J.H."/>
        </authorList>
    </citation>
    <scope>NUCLEOTIDE SEQUENCE</scope>
    <source>
        <strain evidence="2">ECLA1</strain>
    </source>
</reference>
<comment type="caution">
    <text evidence="2">The sequence shown here is derived from an EMBL/GenBank/DDBJ whole genome shotgun (WGS) entry which is preliminary data.</text>
</comment>
<sequence>MNGAETRNTWTSSLAAGAGAHQLWMTQLVLFDIIEITKGDENTRCVCVWGGGQKERAGEGRDIYSKMSKTRYYPLTERTFCVGEEDATSQENESWKYERGVWPASPEEIGRGRQQGEEDKKETRTELAVF</sequence>
<organism evidence="2 3">
    <name type="scientific">Elysia crispata</name>
    <name type="common">lettuce slug</name>
    <dbReference type="NCBI Taxonomy" id="231223"/>
    <lineage>
        <taxon>Eukaryota</taxon>
        <taxon>Metazoa</taxon>
        <taxon>Spiralia</taxon>
        <taxon>Lophotrochozoa</taxon>
        <taxon>Mollusca</taxon>
        <taxon>Gastropoda</taxon>
        <taxon>Heterobranchia</taxon>
        <taxon>Euthyneura</taxon>
        <taxon>Panpulmonata</taxon>
        <taxon>Sacoglossa</taxon>
        <taxon>Placobranchoidea</taxon>
        <taxon>Plakobranchidae</taxon>
        <taxon>Elysia</taxon>
    </lineage>
</organism>
<protein>
    <submittedName>
        <fullName evidence="2">Uncharacterized protein</fullName>
    </submittedName>
</protein>
<accession>A0AAE0ZKN5</accession>
<evidence type="ECO:0000313" key="3">
    <source>
        <dbReference type="Proteomes" id="UP001283361"/>
    </source>
</evidence>
<dbReference type="Proteomes" id="UP001283361">
    <property type="component" value="Unassembled WGS sequence"/>
</dbReference>